<gene>
    <name evidence="1" type="ORF">MTBBW1_550013</name>
</gene>
<keyword evidence="2" id="KW-1185">Reference proteome</keyword>
<protein>
    <submittedName>
        <fullName evidence="1">Uncharacterized protein</fullName>
    </submittedName>
</protein>
<name>A0A1W1HI12_9BACT</name>
<reference evidence="1 2" key="1">
    <citation type="submission" date="2017-03" db="EMBL/GenBank/DDBJ databases">
        <authorList>
            <person name="Afonso C.L."/>
            <person name="Miller P.J."/>
            <person name="Scott M.A."/>
            <person name="Spackman E."/>
            <person name="Goraichik I."/>
            <person name="Dimitrov K.M."/>
            <person name="Suarez D.L."/>
            <person name="Swayne D.E."/>
        </authorList>
    </citation>
    <scope>NUCLEOTIDE SEQUENCE [LARGE SCALE GENOMIC DNA]</scope>
    <source>
        <strain evidence="1">PRJEB14757</strain>
    </source>
</reference>
<organism evidence="1 2">
    <name type="scientific">Desulfamplus magnetovallimortis</name>
    <dbReference type="NCBI Taxonomy" id="1246637"/>
    <lineage>
        <taxon>Bacteria</taxon>
        <taxon>Pseudomonadati</taxon>
        <taxon>Thermodesulfobacteriota</taxon>
        <taxon>Desulfobacteria</taxon>
        <taxon>Desulfobacterales</taxon>
        <taxon>Desulfobacteraceae</taxon>
        <taxon>Desulfamplus</taxon>
    </lineage>
</organism>
<evidence type="ECO:0000313" key="1">
    <source>
        <dbReference type="EMBL" id="SLM32063.1"/>
    </source>
</evidence>
<dbReference type="EMBL" id="FWEV01000298">
    <property type="protein sequence ID" value="SLM32063.1"/>
    <property type="molecule type" value="Genomic_DNA"/>
</dbReference>
<accession>A0A1W1HI12</accession>
<sequence>MENFLKLIFALGRLDEMSTLLQPPAARSKVLVGVYEHKIQKIIT</sequence>
<proteinExistence type="predicted"/>
<evidence type="ECO:0000313" key="2">
    <source>
        <dbReference type="Proteomes" id="UP000191931"/>
    </source>
</evidence>
<dbReference type="Proteomes" id="UP000191931">
    <property type="component" value="Unassembled WGS sequence"/>
</dbReference>
<dbReference type="RefSeq" id="WP_281255622.1">
    <property type="nucleotide sequence ID" value="NZ_LT828542.1"/>
</dbReference>
<dbReference type="AlphaFoldDB" id="A0A1W1HI12"/>